<organism evidence="10 11">
    <name type="scientific">Flammeovirga agarivorans</name>
    <dbReference type="NCBI Taxonomy" id="2726742"/>
    <lineage>
        <taxon>Bacteria</taxon>
        <taxon>Pseudomonadati</taxon>
        <taxon>Bacteroidota</taxon>
        <taxon>Cytophagia</taxon>
        <taxon>Cytophagales</taxon>
        <taxon>Flammeovirgaceae</taxon>
        <taxon>Flammeovirga</taxon>
    </lineage>
</organism>
<keyword evidence="11" id="KW-1185">Reference proteome</keyword>
<evidence type="ECO:0000256" key="2">
    <source>
        <dbReference type="ARBA" id="ARBA00006275"/>
    </source>
</evidence>
<dbReference type="InterPro" id="IPR012944">
    <property type="entry name" value="SusD_RagB_dom"/>
</dbReference>
<comment type="subcellular location">
    <subcellularLocation>
        <location evidence="1">Cell outer membrane</location>
    </subcellularLocation>
</comment>
<sequence length="577" mass="66030">MKLNNKIRLVLLLGTALFSSCSKYLEPDADNQLSPEQVWKDPDFAEGVLNYVYNKFPKSYDYLGDDILDCATDNAVSSQVGSEVRNMSLGGWNADLNPINTWNDSYQAIRNINEFLEYGLNEKYFDSTQYTNTIEFTYFDDLETDSLYQCRMYGEASFLRAFFNFQLLKNHAGKDENGAVLGVPIIDTSRPYSVHLPRNTYAECVDYILNDLDSAKKYLTSDYDSPSFAINNVGKANLNSAFALASKVALYAASPAFYDRTGGNTQSENWLRTAILSQEFIDKVGSLPAWDPDMFWWQNKGKPILTTSSSTNDFEKKNYPPSLNGKGFTNPTQNLVDAFPMENGYPITSELSNYDAENPYEGRDPRFYTMIIYNNAVFRGDSIETFVGGKDTEENYSYYTKTGYYLKKFVNPNISLTPGSESTDRHYYALFREVEAYLNYAEAANELVGPNAVPPNCKITAFEALKKVRERATLSDHAYLTEVASQGRDAFRELIHNERRIELAFESHRFYDLRRWEYNLDVINTAAQGIEITKGETKYSYQVIDVEERLYMDYMMYGPIPYDEIMKSNNIVQNKGW</sequence>
<keyword evidence="3 7" id="KW-0732">Signal</keyword>
<dbReference type="Pfam" id="PF14322">
    <property type="entry name" value="SusD-like_3"/>
    <property type="match status" value="1"/>
</dbReference>
<feature type="signal peptide" evidence="7">
    <location>
        <begin position="1"/>
        <end position="24"/>
    </location>
</feature>
<name>A0A7X8SNH8_9BACT</name>
<feature type="domain" description="RagB/SusD" evidence="8">
    <location>
        <begin position="315"/>
        <end position="577"/>
    </location>
</feature>
<evidence type="ECO:0000256" key="6">
    <source>
        <dbReference type="SAM" id="MobiDB-lite"/>
    </source>
</evidence>
<proteinExistence type="inferred from homology"/>
<dbReference type="InterPro" id="IPR033985">
    <property type="entry name" value="SusD-like_N"/>
</dbReference>
<comment type="caution">
    <text evidence="10">The sequence shown here is derived from an EMBL/GenBank/DDBJ whole genome shotgun (WGS) entry which is preliminary data.</text>
</comment>
<feature type="region of interest" description="Disordered" evidence="6">
    <location>
        <begin position="308"/>
        <end position="327"/>
    </location>
</feature>
<evidence type="ECO:0000256" key="1">
    <source>
        <dbReference type="ARBA" id="ARBA00004442"/>
    </source>
</evidence>
<feature type="chain" id="PRO_5030771212" evidence="7">
    <location>
        <begin position="25"/>
        <end position="577"/>
    </location>
</feature>
<dbReference type="RefSeq" id="WP_168884175.1">
    <property type="nucleotide sequence ID" value="NZ_JABAIL010000006.1"/>
</dbReference>
<dbReference type="GO" id="GO:0009279">
    <property type="term" value="C:cell outer membrane"/>
    <property type="evidence" value="ECO:0007669"/>
    <property type="project" value="UniProtKB-SubCell"/>
</dbReference>
<dbReference type="EMBL" id="JABAIL010000006">
    <property type="protein sequence ID" value="NLR93464.1"/>
    <property type="molecule type" value="Genomic_DNA"/>
</dbReference>
<protein>
    <submittedName>
        <fullName evidence="10">RagB/SusD family nutrient uptake outer membrane protein</fullName>
    </submittedName>
</protein>
<reference evidence="10 11" key="1">
    <citation type="submission" date="2020-04" db="EMBL/GenBank/DDBJ databases">
        <title>Flammeovirga sp. SR4, a novel species isolated from seawater.</title>
        <authorList>
            <person name="Wang X."/>
        </authorList>
    </citation>
    <scope>NUCLEOTIDE SEQUENCE [LARGE SCALE GENOMIC DNA]</scope>
    <source>
        <strain evidence="10 11">SR4</strain>
    </source>
</reference>
<evidence type="ECO:0000256" key="7">
    <source>
        <dbReference type="SAM" id="SignalP"/>
    </source>
</evidence>
<dbReference type="Pfam" id="PF07980">
    <property type="entry name" value="SusD_RagB"/>
    <property type="match status" value="1"/>
</dbReference>
<dbReference type="InterPro" id="IPR011990">
    <property type="entry name" value="TPR-like_helical_dom_sf"/>
</dbReference>
<evidence type="ECO:0000259" key="8">
    <source>
        <dbReference type="Pfam" id="PF07980"/>
    </source>
</evidence>
<evidence type="ECO:0000313" key="11">
    <source>
        <dbReference type="Proteomes" id="UP000585050"/>
    </source>
</evidence>
<evidence type="ECO:0000256" key="5">
    <source>
        <dbReference type="ARBA" id="ARBA00023237"/>
    </source>
</evidence>
<gene>
    <name evidence="10" type="ORF">HGP29_19865</name>
</gene>
<dbReference type="AlphaFoldDB" id="A0A7X8SNH8"/>
<dbReference type="Gene3D" id="1.25.40.390">
    <property type="match status" value="1"/>
</dbReference>
<evidence type="ECO:0000256" key="3">
    <source>
        <dbReference type="ARBA" id="ARBA00022729"/>
    </source>
</evidence>
<accession>A0A7X8SNH8</accession>
<keyword evidence="5" id="KW-0998">Cell outer membrane</keyword>
<evidence type="ECO:0000259" key="9">
    <source>
        <dbReference type="Pfam" id="PF14322"/>
    </source>
</evidence>
<feature type="domain" description="SusD-like N-terminal" evidence="9">
    <location>
        <begin position="23"/>
        <end position="250"/>
    </location>
</feature>
<dbReference type="PROSITE" id="PS51257">
    <property type="entry name" value="PROKAR_LIPOPROTEIN"/>
    <property type="match status" value="1"/>
</dbReference>
<evidence type="ECO:0000256" key="4">
    <source>
        <dbReference type="ARBA" id="ARBA00023136"/>
    </source>
</evidence>
<comment type="similarity">
    <text evidence="2">Belongs to the SusD family.</text>
</comment>
<evidence type="ECO:0000313" key="10">
    <source>
        <dbReference type="EMBL" id="NLR93464.1"/>
    </source>
</evidence>
<dbReference type="Proteomes" id="UP000585050">
    <property type="component" value="Unassembled WGS sequence"/>
</dbReference>
<keyword evidence="4" id="KW-0472">Membrane</keyword>
<dbReference type="SUPFAM" id="SSF48452">
    <property type="entry name" value="TPR-like"/>
    <property type="match status" value="1"/>
</dbReference>